<gene>
    <name evidence="1" type="ORF">GCM10007924_18260</name>
</gene>
<keyword evidence="2" id="KW-1185">Reference proteome</keyword>
<accession>A0ABQ5U4L2</accession>
<comment type="caution">
    <text evidence="1">The sequence shown here is derived from an EMBL/GenBank/DDBJ whole genome shotgun (WGS) entry which is preliminary data.</text>
</comment>
<protein>
    <submittedName>
        <fullName evidence="1">Uncharacterized protein</fullName>
    </submittedName>
</protein>
<dbReference type="EMBL" id="BSNF01000006">
    <property type="protein sequence ID" value="GLQ06605.1"/>
    <property type="molecule type" value="Genomic_DNA"/>
</dbReference>
<reference evidence="1" key="1">
    <citation type="journal article" date="2014" name="Int. J. Syst. Evol. Microbiol.">
        <title>Complete genome of a new Firmicutes species belonging to the dominant human colonic microbiota ('Ruminococcus bicirculans') reveals two chromosomes and a selective capacity to utilize plant glucans.</title>
        <authorList>
            <consortium name="NISC Comparative Sequencing Program"/>
            <person name="Wegmann U."/>
            <person name="Louis P."/>
            <person name="Goesmann A."/>
            <person name="Henrissat B."/>
            <person name="Duncan S.H."/>
            <person name="Flint H.J."/>
        </authorList>
    </citation>
    <scope>NUCLEOTIDE SEQUENCE</scope>
    <source>
        <strain evidence="1">NBRC 103408</strain>
    </source>
</reference>
<organism evidence="1 2">
    <name type="scientific">Sneathiella chinensis</name>
    <dbReference type="NCBI Taxonomy" id="349750"/>
    <lineage>
        <taxon>Bacteria</taxon>
        <taxon>Pseudomonadati</taxon>
        <taxon>Pseudomonadota</taxon>
        <taxon>Alphaproteobacteria</taxon>
        <taxon>Sneathiellales</taxon>
        <taxon>Sneathiellaceae</taxon>
        <taxon>Sneathiella</taxon>
    </lineage>
</organism>
<sequence>MTYTEAFKKLGYDLISPRQDWSAEKDDGICVAVWQQEIKKIDNVLTFDSKLFGAPHEEWGRKSGNKKRTKHLQRALSDFNGNVDMVIVTGSPERGYKEADPWHPKKRRNQKWKVTYLDEETGHCTFKLE</sequence>
<name>A0ABQ5U4L2_9PROT</name>
<evidence type="ECO:0000313" key="2">
    <source>
        <dbReference type="Proteomes" id="UP001161409"/>
    </source>
</evidence>
<evidence type="ECO:0000313" key="1">
    <source>
        <dbReference type="EMBL" id="GLQ06605.1"/>
    </source>
</evidence>
<proteinExistence type="predicted"/>
<dbReference type="Proteomes" id="UP001161409">
    <property type="component" value="Unassembled WGS sequence"/>
</dbReference>
<dbReference type="RefSeq" id="WP_169560755.1">
    <property type="nucleotide sequence ID" value="NZ_BSNF01000006.1"/>
</dbReference>
<reference evidence="1" key="2">
    <citation type="submission" date="2023-01" db="EMBL/GenBank/DDBJ databases">
        <title>Draft genome sequence of Sneathiella chinensis strain NBRC 103408.</title>
        <authorList>
            <person name="Sun Q."/>
            <person name="Mori K."/>
        </authorList>
    </citation>
    <scope>NUCLEOTIDE SEQUENCE</scope>
    <source>
        <strain evidence="1">NBRC 103408</strain>
    </source>
</reference>